<keyword evidence="4 7" id="KW-0812">Transmembrane</keyword>
<comment type="caution">
    <text evidence="9">The sequence shown here is derived from an EMBL/GenBank/DDBJ whole genome shotgun (WGS) entry which is preliminary data.</text>
</comment>
<dbReference type="RefSeq" id="WP_075765121.1">
    <property type="nucleotide sequence ID" value="NZ_MJIL01000079.1"/>
</dbReference>
<feature type="transmembrane region" description="Helical" evidence="7">
    <location>
        <begin position="150"/>
        <end position="168"/>
    </location>
</feature>
<dbReference type="Proteomes" id="UP000186905">
    <property type="component" value="Unassembled WGS sequence"/>
</dbReference>
<comment type="similarity">
    <text evidence="2">Belongs to the UPF0126 family.</text>
</comment>
<evidence type="ECO:0000313" key="9">
    <source>
        <dbReference type="EMBL" id="OLQ74805.1"/>
    </source>
</evidence>
<evidence type="ECO:0000256" key="5">
    <source>
        <dbReference type="ARBA" id="ARBA00022989"/>
    </source>
</evidence>
<comment type="subcellular location">
    <subcellularLocation>
        <location evidence="1">Cell membrane</location>
        <topology evidence="1">Multi-pass membrane protein</topology>
    </subcellularLocation>
</comment>
<accession>A0A1Q9GJZ3</accession>
<dbReference type="PANTHER" id="PTHR30506:SF3">
    <property type="entry name" value="UPF0126 INNER MEMBRANE PROTEIN YADS-RELATED"/>
    <property type="match status" value="1"/>
</dbReference>
<evidence type="ECO:0000256" key="7">
    <source>
        <dbReference type="SAM" id="Phobius"/>
    </source>
</evidence>
<feature type="transmembrane region" description="Helical" evidence="7">
    <location>
        <begin position="174"/>
        <end position="191"/>
    </location>
</feature>
<dbReference type="OrthoDB" id="9791874at2"/>
<protein>
    <recommendedName>
        <fullName evidence="8">Glycine transporter domain-containing protein</fullName>
    </recommendedName>
</protein>
<dbReference type="AlphaFoldDB" id="A0A1Q9GJZ3"/>
<dbReference type="InterPro" id="IPR005115">
    <property type="entry name" value="Gly_transporter"/>
</dbReference>
<feature type="transmembrane region" description="Helical" evidence="7">
    <location>
        <begin position="87"/>
        <end position="106"/>
    </location>
</feature>
<evidence type="ECO:0000256" key="2">
    <source>
        <dbReference type="ARBA" id="ARBA00008193"/>
    </source>
</evidence>
<feature type="transmembrane region" description="Helical" evidence="7">
    <location>
        <begin position="29"/>
        <end position="51"/>
    </location>
</feature>
<evidence type="ECO:0000256" key="4">
    <source>
        <dbReference type="ARBA" id="ARBA00022692"/>
    </source>
</evidence>
<reference evidence="9 10" key="1">
    <citation type="submission" date="2016-09" db="EMBL/GenBank/DDBJ databases">
        <title>Photobacterium proteolyticum sp. nov. a protease producing bacterium isolated from ocean sediments of Laizhou Bay.</title>
        <authorList>
            <person name="Li Y."/>
        </authorList>
    </citation>
    <scope>NUCLEOTIDE SEQUENCE [LARGE SCALE GENOMIC DNA]</scope>
    <source>
        <strain evidence="9 10">13-12</strain>
    </source>
</reference>
<feature type="transmembrane region" description="Helical" evidence="7">
    <location>
        <begin position="112"/>
        <end position="138"/>
    </location>
</feature>
<feature type="transmembrane region" description="Helical" evidence="7">
    <location>
        <begin position="63"/>
        <end position="80"/>
    </location>
</feature>
<dbReference type="Pfam" id="PF03458">
    <property type="entry name" value="Gly_transporter"/>
    <property type="match status" value="2"/>
</dbReference>
<proteinExistence type="inferred from homology"/>
<keyword evidence="10" id="KW-1185">Reference proteome</keyword>
<evidence type="ECO:0000256" key="3">
    <source>
        <dbReference type="ARBA" id="ARBA00022475"/>
    </source>
</evidence>
<feature type="domain" description="Glycine transporter" evidence="8">
    <location>
        <begin position="5"/>
        <end position="78"/>
    </location>
</feature>
<feature type="transmembrane region" description="Helical" evidence="7">
    <location>
        <begin position="6"/>
        <end position="22"/>
    </location>
</feature>
<dbReference type="EMBL" id="MJIL01000079">
    <property type="protein sequence ID" value="OLQ74805.1"/>
    <property type="molecule type" value="Genomic_DNA"/>
</dbReference>
<gene>
    <name evidence="9" type="ORF">BIT28_12610</name>
</gene>
<evidence type="ECO:0000313" key="10">
    <source>
        <dbReference type="Proteomes" id="UP000186905"/>
    </source>
</evidence>
<feature type="domain" description="Glycine transporter" evidence="8">
    <location>
        <begin position="93"/>
        <end position="166"/>
    </location>
</feature>
<dbReference type="PANTHER" id="PTHR30506">
    <property type="entry name" value="INNER MEMBRANE PROTEIN"/>
    <property type="match status" value="1"/>
</dbReference>
<organism evidence="9 10">
    <name type="scientific">Photobacterium proteolyticum</name>
    <dbReference type="NCBI Taxonomy" id="1903952"/>
    <lineage>
        <taxon>Bacteria</taxon>
        <taxon>Pseudomonadati</taxon>
        <taxon>Pseudomonadota</taxon>
        <taxon>Gammaproteobacteria</taxon>
        <taxon>Vibrionales</taxon>
        <taxon>Vibrionaceae</taxon>
        <taxon>Photobacterium</taxon>
    </lineage>
</organism>
<evidence type="ECO:0000256" key="1">
    <source>
        <dbReference type="ARBA" id="ARBA00004651"/>
    </source>
</evidence>
<evidence type="ECO:0000256" key="6">
    <source>
        <dbReference type="ARBA" id="ARBA00023136"/>
    </source>
</evidence>
<keyword evidence="6 7" id="KW-0472">Membrane</keyword>
<keyword evidence="5 7" id="KW-1133">Transmembrane helix</keyword>
<sequence length="204" mass="22691">MFTYILEMVCIVAFALSGVLVESNRGKDIVSVLLLGWVTALGGGTLRDIIINTEQVFWIRDPMYFWVALVSACVGFFLITEIRKSKVEKLVVFFDTIGVSLFSVLVTEKLYIAGYAAYVAISMGMVTAVFGGVLRDILAHRANMFSNTELYATPVILGSSLYVLLYNVGVWEHLAAALSITFSVSLRLYFITKKIRYPGFLILK</sequence>
<name>A0A1Q9GJZ3_9GAMM</name>
<evidence type="ECO:0000259" key="8">
    <source>
        <dbReference type="Pfam" id="PF03458"/>
    </source>
</evidence>
<dbReference type="GO" id="GO:0005886">
    <property type="term" value="C:plasma membrane"/>
    <property type="evidence" value="ECO:0007669"/>
    <property type="project" value="UniProtKB-SubCell"/>
</dbReference>
<keyword evidence="3" id="KW-1003">Cell membrane</keyword>